<evidence type="ECO:0000259" key="1">
    <source>
        <dbReference type="Pfam" id="PF13590"/>
    </source>
</evidence>
<evidence type="ECO:0000313" key="2">
    <source>
        <dbReference type="EMBL" id="TXS94336.1"/>
    </source>
</evidence>
<organism evidence="2 3">
    <name type="scientific">Parahaliea maris</name>
    <dbReference type="NCBI Taxonomy" id="2716870"/>
    <lineage>
        <taxon>Bacteria</taxon>
        <taxon>Pseudomonadati</taxon>
        <taxon>Pseudomonadota</taxon>
        <taxon>Gammaproteobacteria</taxon>
        <taxon>Cellvibrionales</taxon>
        <taxon>Halieaceae</taxon>
        <taxon>Parahaliea</taxon>
    </lineage>
</organism>
<reference evidence="2 3" key="1">
    <citation type="submission" date="2019-08" db="EMBL/GenBank/DDBJ databases">
        <title>Parahaliea maris sp. nov., isolated from the surface seawater.</title>
        <authorList>
            <person name="Liu Y."/>
        </authorList>
    </citation>
    <scope>NUCLEOTIDE SEQUENCE [LARGE SCALE GENOMIC DNA]</scope>
    <source>
        <strain evidence="2 3">HSLHS9</strain>
    </source>
</reference>
<dbReference type="Pfam" id="PF13590">
    <property type="entry name" value="DUF4136"/>
    <property type="match status" value="1"/>
</dbReference>
<dbReference type="AlphaFoldDB" id="A0A5C9A0P6"/>
<gene>
    <name evidence="2" type="ORF">FV139_11490</name>
</gene>
<protein>
    <submittedName>
        <fullName evidence="2">DUF4136 domain-containing protein</fullName>
    </submittedName>
</protein>
<evidence type="ECO:0000313" key="3">
    <source>
        <dbReference type="Proteomes" id="UP000321039"/>
    </source>
</evidence>
<comment type="caution">
    <text evidence="2">The sequence shown here is derived from an EMBL/GenBank/DDBJ whole genome shotgun (WGS) entry which is preliminary data.</text>
</comment>
<dbReference type="Proteomes" id="UP000321039">
    <property type="component" value="Unassembled WGS sequence"/>
</dbReference>
<keyword evidence="3" id="KW-1185">Reference proteome</keyword>
<accession>A0A5C9A0P6</accession>
<dbReference type="EMBL" id="VRZA01000003">
    <property type="protein sequence ID" value="TXS94336.1"/>
    <property type="molecule type" value="Genomic_DNA"/>
</dbReference>
<sequence length="171" mass="19206">MNDYDFSGVKTIAFYDESGQVSGDNPMQLSDIQIDRVDDALTYALKQKGFQIVADASQSDMLLSWHLVTQFKTDVQTYNSPGMYGPYYGYNRYSMYNCWSCMPGGTEVVTRNYTDGTFIVDMIDPGMKQSVWRGTIHSRIKDKDQLKNQEVVNAAAVRIFAAFPPGMAAAQ</sequence>
<dbReference type="Gene3D" id="3.30.160.670">
    <property type="match status" value="1"/>
</dbReference>
<proteinExistence type="predicted"/>
<name>A0A5C9A0P6_9GAMM</name>
<dbReference type="InterPro" id="IPR025411">
    <property type="entry name" value="DUF4136"/>
</dbReference>
<feature type="domain" description="DUF4136" evidence="1">
    <location>
        <begin position="3"/>
        <end position="165"/>
    </location>
</feature>